<dbReference type="PROSITE" id="PS00028">
    <property type="entry name" value="ZINC_FINGER_C2H2_1"/>
    <property type="match status" value="4"/>
</dbReference>
<organism evidence="14 15">
    <name type="scientific">Lates calcarifer</name>
    <name type="common">Barramundi</name>
    <name type="synonym">Holocentrus calcarifer</name>
    <dbReference type="NCBI Taxonomy" id="8187"/>
    <lineage>
        <taxon>Eukaryota</taxon>
        <taxon>Metazoa</taxon>
        <taxon>Chordata</taxon>
        <taxon>Craniata</taxon>
        <taxon>Vertebrata</taxon>
        <taxon>Euteleostomi</taxon>
        <taxon>Actinopterygii</taxon>
        <taxon>Neopterygii</taxon>
        <taxon>Teleostei</taxon>
        <taxon>Neoteleostei</taxon>
        <taxon>Acanthomorphata</taxon>
        <taxon>Carangaria</taxon>
        <taxon>Carangaria incertae sedis</taxon>
        <taxon>Centropomidae</taxon>
        <taxon>Lates</taxon>
    </lineage>
</organism>
<keyword evidence="5 11" id="KW-0863">Zinc-finger</keyword>
<gene>
    <name evidence="15" type="primary">LOC108892116</name>
</gene>
<dbReference type="PANTHER" id="PTHR24399:SF54">
    <property type="entry name" value="GASTRULA ZINC FINGER PROTEIN XLCGF26.1-LIKE-RELATED"/>
    <property type="match status" value="1"/>
</dbReference>
<evidence type="ECO:0000256" key="3">
    <source>
        <dbReference type="ARBA" id="ARBA00022723"/>
    </source>
</evidence>
<name>A0AAJ7Q2S7_LATCA</name>
<comment type="similarity">
    <text evidence="2">Belongs to the krueppel C2H2-type zinc-finger protein family.</text>
</comment>
<evidence type="ECO:0000313" key="14">
    <source>
        <dbReference type="Proteomes" id="UP000694890"/>
    </source>
</evidence>
<dbReference type="Gene3D" id="3.30.160.60">
    <property type="entry name" value="Classic Zinc Finger"/>
    <property type="match status" value="5"/>
</dbReference>
<reference evidence="15" key="1">
    <citation type="submission" date="2025-08" db="UniProtKB">
        <authorList>
            <consortium name="RefSeq"/>
        </authorList>
    </citation>
    <scope>IDENTIFICATION</scope>
    <source>
        <tissue evidence="15">Brain</tissue>
    </source>
</reference>
<evidence type="ECO:0000256" key="6">
    <source>
        <dbReference type="ARBA" id="ARBA00022833"/>
    </source>
</evidence>
<evidence type="ECO:0000256" key="12">
    <source>
        <dbReference type="SAM" id="MobiDB-lite"/>
    </source>
</evidence>
<keyword evidence="4" id="KW-0677">Repeat</keyword>
<evidence type="ECO:0000256" key="2">
    <source>
        <dbReference type="ARBA" id="ARBA00006991"/>
    </source>
</evidence>
<evidence type="ECO:0000256" key="7">
    <source>
        <dbReference type="ARBA" id="ARBA00023015"/>
    </source>
</evidence>
<keyword evidence="9" id="KW-0804">Transcription</keyword>
<dbReference type="SMART" id="SM00355">
    <property type="entry name" value="ZnF_C2H2"/>
    <property type="match status" value="5"/>
</dbReference>
<evidence type="ECO:0000256" key="5">
    <source>
        <dbReference type="ARBA" id="ARBA00022771"/>
    </source>
</evidence>
<keyword evidence="10" id="KW-0539">Nucleus</keyword>
<feature type="domain" description="C2H2-type" evidence="13">
    <location>
        <begin position="325"/>
        <end position="352"/>
    </location>
</feature>
<dbReference type="GO" id="GO:0002682">
    <property type="term" value="P:regulation of immune system process"/>
    <property type="evidence" value="ECO:0007669"/>
    <property type="project" value="TreeGrafter"/>
</dbReference>
<dbReference type="PANTHER" id="PTHR24399">
    <property type="entry name" value="ZINC FINGER AND BTB DOMAIN-CONTAINING"/>
    <property type="match status" value="1"/>
</dbReference>
<dbReference type="GO" id="GO:0008270">
    <property type="term" value="F:zinc ion binding"/>
    <property type="evidence" value="ECO:0007669"/>
    <property type="project" value="UniProtKB-KW"/>
</dbReference>
<evidence type="ECO:0000256" key="10">
    <source>
        <dbReference type="ARBA" id="ARBA00023242"/>
    </source>
</evidence>
<keyword evidence="6" id="KW-0862">Zinc</keyword>
<accession>A0AAJ7Q2S7</accession>
<comment type="subcellular location">
    <subcellularLocation>
        <location evidence="1">Nucleus</location>
    </subcellularLocation>
</comment>
<dbReference type="PROSITE" id="PS50157">
    <property type="entry name" value="ZINC_FINGER_C2H2_2"/>
    <property type="match status" value="5"/>
</dbReference>
<dbReference type="InterPro" id="IPR036236">
    <property type="entry name" value="Znf_C2H2_sf"/>
</dbReference>
<keyword evidence="8" id="KW-0238">DNA-binding</keyword>
<dbReference type="FunFam" id="3.30.160.60:FF:001954">
    <property type="entry name" value="Zinc finger protein 787"/>
    <property type="match status" value="1"/>
</dbReference>
<dbReference type="KEGG" id="lcf:108892116"/>
<dbReference type="GeneID" id="108892116"/>
<evidence type="ECO:0000259" key="13">
    <source>
        <dbReference type="PROSITE" id="PS50157"/>
    </source>
</evidence>
<dbReference type="Pfam" id="PF13912">
    <property type="entry name" value="zf-C2H2_6"/>
    <property type="match status" value="1"/>
</dbReference>
<dbReference type="AlphaFoldDB" id="A0AAJ7Q2S7"/>
<dbReference type="InterPro" id="IPR013087">
    <property type="entry name" value="Znf_C2H2_type"/>
</dbReference>
<feature type="region of interest" description="Disordered" evidence="12">
    <location>
        <begin position="76"/>
        <end position="96"/>
    </location>
</feature>
<evidence type="ECO:0000256" key="9">
    <source>
        <dbReference type="ARBA" id="ARBA00023163"/>
    </source>
</evidence>
<feature type="domain" description="C2H2-type" evidence="13">
    <location>
        <begin position="381"/>
        <end position="409"/>
    </location>
</feature>
<dbReference type="GO" id="GO:0001817">
    <property type="term" value="P:regulation of cytokine production"/>
    <property type="evidence" value="ECO:0007669"/>
    <property type="project" value="TreeGrafter"/>
</dbReference>
<evidence type="ECO:0000256" key="1">
    <source>
        <dbReference type="ARBA" id="ARBA00004123"/>
    </source>
</evidence>
<evidence type="ECO:0000256" key="4">
    <source>
        <dbReference type="ARBA" id="ARBA00022737"/>
    </source>
</evidence>
<evidence type="ECO:0000256" key="11">
    <source>
        <dbReference type="PROSITE-ProRule" id="PRU00042"/>
    </source>
</evidence>
<keyword evidence="7" id="KW-0805">Transcription regulation</keyword>
<dbReference type="Pfam" id="PF13465">
    <property type="entry name" value="zf-H2C2_2"/>
    <property type="match status" value="1"/>
</dbReference>
<dbReference type="Pfam" id="PF00096">
    <property type="entry name" value="zf-C2H2"/>
    <property type="match status" value="1"/>
</dbReference>
<dbReference type="GO" id="GO:0001227">
    <property type="term" value="F:DNA-binding transcription repressor activity, RNA polymerase II-specific"/>
    <property type="evidence" value="ECO:0007669"/>
    <property type="project" value="TreeGrafter"/>
</dbReference>
<dbReference type="FunFam" id="3.30.160.60:FF:000176">
    <property type="entry name" value="zinc finger protein 70"/>
    <property type="match status" value="1"/>
</dbReference>
<dbReference type="RefSeq" id="XP_018545078.1">
    <property type="nucleotide sequence ID" value="XM_018689562.2"/>
</dbReference>
<dbReference type="GO" id="GO:0005654">
    <property type="term" value="C:nucleoplasm"/>
    <property type="evidence" value="ECO:0007669"/>
    <property type="project" value="TreeGrafter"/>
</dbReference>
<protein>
    <submittedName>
        <fullName evidence="15">Zinc finger and SCAN domain-containing protein 2 isoform X1</fullName>
    </submittedName>
</protein>
<feature type="region of interest" description="Disordered" evidence="12">
    <location>
        <begin position="117"/>
        <end position="248"/>
    </location>
</feature>
<sequence>MSKVQTLRAFINQRLTAAAEEIFVLFERTIAEYEEELYCLKANHRQRELLEAVFRPEIRLHRTDVQQLLVTKEEAYPEQQEWSSSLDQEDPPETPCIEKEQKELWASQEGEQLQRLEEADNAMFTPEVKSEDDDGDKAQSSQLHHRQTEEERDVEVEAGGSDPDKTLNPGTCLQPGHDKTSQDSESETDDSSFYSEEIREPQSGLNLLHNKVPASDLEHKTEKTPALSSESAARADHKRHPQEHSEIQKGEKPFGCSVCGKRYHQGKLLIIHSKLHSKEKRHFKRSGDVGCTEEKPFSCSLCGKRFEKSYNLIAHVRVHTGEKPFTCSVCKTCFKTRHALMNHMRIHTGEKPFRCSVCGKRFVQSGSLKQHTSVHTEEKPYSCNACDKRFSLLTYLRRHKCVSKFSSKRRSRRNAC</sequence>
<dbReference type="GO" id="GO:0000978">
    <property type="term" value="F:RNA polymerase II cis-regulatory region sequence-specific DNA binding"/>
    <property type="evidence" value="ECO:0007669"/>
    <property type="project" value="TreeGrafter"/>
</dbReference>
<feature type="domain" description="C2H2-type" evidence="13">
    <location>
        <begin position="297"/>
        <end position="324"/>
    </location>
</feature>
<proteinExistence type="inferred from homology"/>
<dbReference type="FunFam" id="3.30.160.60:FF:000478">
    <property type="entry name" value="Zinc finger protein 133"/>
    <property type="match status" value="1"/>
</dbReference>
<dbReference type="FunFam" id="3.30.160.60:FF:001480">
    <property type="entry name" value="Si:cabz01071911.3"/>
    <property type="match status" value="1"/>
</dbReference>
<feature type="domain" description="C2H2-type" evidence="13">
    <location>
        <begin position="353"/>
        <end position="380"/>
    </location>
</feature>
<feature type="domain" description="C2H2-type" evidence="13">
    <location>
        <begin position="254"/>
        <end position="281"/>
    </location>
</feature>
<evidence type="ECO:0000313" key="15">
    <source>
        <dbReference type="RefSeq" id="XP_018545078.1"/>
    </source>
</evidence>
<evidence type="ECO:0000256" key="8">
    <source>
        <dbReference type="ARBA" id="ARBA00023125"/>
    </source>
</evidence>
<dbReference type="Proteomes" id="UP000694890">
    <property type="component" value="Linkage group LG3"/>
</dbReference>
<keyword evidence="3" id="KW-0479">Metal-binding</keyword>
<dbReference type="FunFam" id="3.30.160.60:FF:000446">
    <property type="entry name" value="Zinc finger protein"/>
    <property type="match status" value="1"/>
</dbReference>
<dbReference type="SUPFAM" id="SSF57667">
    <property type="entry name" value="beta-beta-alpha zinc fingers"/>
    <property type="match status" value="3"/>
</dbReference>